<dbReference type="AlphaFoldDB" id="A0A397SNQ4"/>
<sequence length="178" mass="20598">MATRVFCHDYPNNPYIDALYTSGNVRSRYKIIALGHYPQNVKYTQKSRSAIQYQIPDGYIVKMEAASKNVRCEMKYIPINKLNLHKVLYTITWKEGRAEYSISSERSASEAINAFLKMLSESEDPVHLRNMELEYEDHIINIKYNLSLDHTKLDAYVRACDEALLGHDGYRRLAAIEA</sequence>
<evidence type="ECO:0000313" key="2">
    <source>
        <dbReference type="Proteomes" id="UP000265703"/>
    </source>
</evidence>
<dbReference type="Proteomes" id="UP000265703">
    <property type="component" value="Unassembled WGS sequence"/>
</dbReference>
<name>A0A397SNQ4_9GLOM</name>
<gene>
    <name evidence="1" type="ORF">C1645_740222</name>
</gene>
<protein>
    <submittedName>
        <fullName evidence="1">Uncharacterized protein</fullName>
    </submittedName>
</protein>
<comment type="caution">
    <text evidence="1">The sequence shown here is derived from an EMBL/GenBank/DDBJ whole genome shotgun (WGS) entry which is preliminary data.</text>
</comment>
<dbReference type="EMBL" id="QKYT01000314">
    <property type="protein sequence ID" value="RIA87322.1"/>
    <property type="molecule type" value="Genomic_DNA"/>
</dbReference>
<keyword evidence="2" id="KW-1185">Reference proteome</keyword>
<proteinExistence type="predicted"/>
<accession>A0A397SNQ4</accession>
<organism evidence="1 2">
    <name type="scientific">Glomus cerebriforme</name>
    <dbReference type="NCBI Taxonomy" id="658196"/>
    <lineage>
        <taxon>Eukaryota</taxon>
        <taxon>Fungi</taxon>
        <taxon>Fungi incertae sedis</taxon>
        <taxon>Mucoromycota</taxon>
        <taxon>Glomeromycotina</taxon>
        <taxon>Glomeromycetes</taxon>
        <taxon>Glomerales</taxon>
        <taxon>Glomeraceae</taxon>
        <taxon>Glomus</taxon>
    </lineage>
</organism>
<dbReference type="OrthoDB" id="2403834at2759"/>
<evidence type="ECO:0000313" key="1">
    <source>
        <dbReference type="EMBL" id="RIA87322.1"/>
    </source>
</evidence>
<reference evidence="1 2" key="1">
    <citation type="submission" date="2018-06" db="EMBL/GenBank/DDBJ databases">
        <title>Comparative genomics reveals the genomic features of Rhizophagus irregularis, R. cerebriforme, R. diaphanum and Gigaspora rosea, and their symbiotic lifestyle signature.</title>
        <authorList>
            <person name="Morin E."/>
            <person name="San Clemente H."/>
            <person name="Chen E.C.H."/>
            <person name="De La Providencia I."/>
            <person name="Hainaut M."/>
            <person name="Kuo A."/>
            <person name="Kohler A."/>
            <person name="Murat C."/>
            <person name="Tang N."/>
            <person name="Roy S."/>
            <person name="Loubradou J."/>
            <person name="Henrissat B."/>
            <person name="Grigoriev I.V."/>
            <person name="Corradi N."/>
            <person name="Roux C."/>
            <person name="Martin F.M."/>
        </authorList>
    </citation>
    <scope>NUCLEOTIDE SEQUENCE [LARGE SCALE GENOMIC DNA]</scope>
    <source>
        <strain evidence="1 2">DAOM 227022</strain>
    </source>
</reference>